<evidence type="ECO:0000313" key="2">
    <source>
        <dbReference type="EMBL" id="GAA4269466.1"/>
    </source>
</evidence>
<sequence>MIKTKIILTIIIQIVLSVLAFPAAFIIMFMFNIDMNSKFISAADGSVGSGFYTYLKICGIILIIIWLSFPLFKLTKYYYKKTKKN</sequence>
<reference evidence="3" key="1">
    <citation type="journal article" date="2019" name="Int. J. Syst. Evol. Microbiol.">
        <title>The Global Catalogue of Microorganisms (GCM) 10K type strain sequencing project: providing services to taxonomists for standard genome sequencing and annotation.</title>
        <authorList>
            <consortium name="The Broad Institute Genomics Platform"/>
            <consortium name="The Broad Institute Genome Sequencing Center for Infectious Disease"/>
            <person name="Wu L."/>
            <person name="Ma J."/>
        </authorList>
    </citation>
    <scope>NUCLEOTIDE SEQUENCE [LARGE SCALE GENOMIC DNA]</scope>
    <source>
        <strain evidence="3">JCM 17452</strain>
    </source>
</reference>
<evidence type="ECO:0000256" key="1">
    <source>
        <dbReference type="SAM" id="Phobius"/>
    </source>
</evidence>
<proteinExistence type="predicted"/>
<keyword evidence="3" id="KW-1185">Reference proteome</keyword>
<dbReference type="Proteomes" id="UP001500027">
    <property type="component" value="Unassembled WGS sequence"/>
</dbReference>
<keyword evidence="1" id="KW-0472">Membrane</keyword>
<keyword evidence="1" id="KW-1133">Transmembrane helix</keyword>
<name>A0ABP8EB46_9FLAO</name>
<evidence type="ECO:0000313" key="3">
    <source>
        <dbReference type="Proteomes" id="UP001500027"/>
    </source>
</evidence>
<organism evidence="2 3">
    <name type="scientific">Hyunsoonleella aestuarii</name>
    <dbReference type="NCBI Taxonomy" id="912802"/>
    <lineage>
        <taxon>Bacteria</taxon>
        <taxon>Pseudomonadati</taxon>
        <taxon>Bacteroidota</taxon>
        <taxon>Flavobacteriia</taxon>
        <taxon>Flavobacteriales</taxon>
        <taxon>Flavobacteriaceae</taxon>
    </lineage>
</organism>
<dbReference type="EMBL" id="BAABAV010000001">
    <property type="protein sequence ID" value="GAA4269466.1"/>
    <property type="molecule type" value="Genomic_DNA"/>
</dbReference>
<feature type="transmembrane region" description="Helical" evidence="1">
    <location>
        <begin position="51"/>
        <end position="72"/>
    </location>
</feature>
<accession>A0ABP8EB46</accession>
<gene>
    <name evidence="2" type="ORF">GCM10022257_15670</name>
</gene>
<comment type="caution">
    <text evidence="2">The sequence shown here is derived from an EMBL/GenBank/DDBJ whole genome shotgun (WGS) entry which is preliminary data.</text>
</comment>
<keyword evidence="1" id="KW-0812">Transmembrane</keyword>
<feature type="transmembrane region" description="Helical" evidence="1">
    <location>
        <begin position="7"/>
        <end position="31"/>
    </location>
</feature>
<protein>
    <submittedName>
        <fullName evidence="2">Uncharacterized protein</fullName>
    </submittedName>
</protein>